<evidence type="ECO:0000313" key="5">
    <source>
        <dbReference type="Proteomes" id="UP000006666"/>
    </source>
</evidence>
<dbReference type="EMBL" id="CP001686">
    <property type="protein sequence ID" value="ACV06746.1"/>
    <property type="molecule type" value="Genomic_DNA"/>
</dbReference>
<dbReference type="RefSeq" id="WP_015779688.1">
    <property type="nucleotide sequence ID" value="NC_013169.1"/>
</dbReference>
<dbReference type="SMART" id="SM00278">
    <property type="entry name" value="HhH1"/>
    <property type="match status" value="2"/>
</dbReference>
<dbReference type="AlphaFoldDB" id="C7NJ59"/>
<dbReference type="Gene3D" id="3.10.560.10">
    <property type="entry name" value="Outer membrane lipoprotein wza domain like"/>
    <property type="match status" value="1"/>
</dbReference>
<feature type="region of interest" description="Disordered" evidence="1">
    <location>
        <begin position="1"/>
        <end position="30"/>
    </location>
</feature>
<dbReference type="InterPro" id="IPR019554">
    <property type="entry name" value="Soluble_ligand-bd"/>
</dbReference>
<dbReference type="eggNOG" id="COG1555">
    <property type="taxonomic scope" value="Bacteria"/>
</dbReference>
<evidence type="ECO:0000256" key="1">
    <source>
        <dbReference type="SAM" id="MobiDB-lite"/>
    </source>
</evidence>
<dbReference type="Pfam" id="PF10531">
    <property type="entry name" value="SLBB"/>
    <property type="match status" value="1"/>
</dbReference>
<dbReference type="PANTHER" id="PTHR21180:SF32">
    <property type="entry name" value="ENDONUCLEASE_EXONUCLEASE_PHOSPHATASE FAMILY DOMAIN-CONTAINING PROTEIN 1"/>
    <property type="match status" value="1"/>
</dbReference>
<dbReference type="STRING" id="478801.Ksed_17330"/>
<dbReference type="GO" id="GO:0006281">
    <property type="term" value="P:DNA repair"/>
    <property type="evidence" value="ECO:0007669"/>
    <property type="project" value="InterPro"/>
</dbReference>
<protein>
    <submittedName>
        <fullName evidence="4">DNA uptake protein</fullName>
    </submittedName>
</protein>
<dbReference type="Gene3D" id="1.10.150.320">
    <property type="entry name" value="Photosystem II 12 kDa extrinsic protein"/>
    <property type="match status" value="1"/>
</dbReference>
<dbReference type="InterPro" id="IPR003583">
    <property type="entry name" value="Hlx-hairpin-Hlx_DNA-bd_motif"/>
</dbReference>
<feature type="domain" description="Helix-hairpin-helix DNA-binding motif class 1" evidence="3">
    <location>
        <begin position="252"/>
        <end position="271"/>
    </location>
</feature>
<dbReference type="KEGG" id="kse:Ksed_17330"/>
<dbReference type="PANTHER" id="PTHR21180">
    <property type="entry name" value="ENDONUCLEASE/EXONUCLEASE/PHOSPHATASE FAMILY DOMAIN-CONTAINING PROTEIN 1"/>
    <property type="match status" value="1"/>
</dbReference>
<dbReference type="HOGENOM" id="CLU_052011_0_2_11"/>
<dbReference type="InterPro" id="IPR051675">
    <property type="entry name" value="Endo/Exo/Phosphatase_dom_1"/>
</dbReference>
<dbReference type="GO" id="GO:0015627">
    <property type="term" value="C:type II protein secretion system complex"/>
    <property type="evidence" value="ECO:0007669"/>
    <property type="project" value="TreeGrafter"/>
</dbReference>
<evidence type="ECO:0000256" key="2">
    <source>
        <dbReference type="SAM" id="Phobius"/>
    </source>
</evidence>
<reference evidence="4 5" key="1">
    <citation type="journal article" date="2009" name="Stand. Genomic Sci.">
        <title>Complete genome sequence of Kytococcus sedentarius type strain (541).</title>
        <authorList>
            <person name="Sims D."/>
            <person name="Brettin T."/>
            <person name="Detter J.C."/>
            <person name="Han C."/>
            <person name="Lapidus A."/>
            <person name="Copeland A."/>
            <person name="Glavina Del Rio T."/>
            <person name="Nolan M."/>
            <person name="Chen F."/>
            <person name="Lucas S."/>
            <person name="Tice H."/>
            <person name="Cheng J.F."/>
            <person name="Bruce D."/>
            <person name="Goodwin L."/>
            <person name="Pitluck S."/>
            <person name="Ovchinnikova G."/>
            <person name="Pati A."/>
            <person name="Ivanova N."/>
            <person name="Mavrommatis K."/>
            <person name="Chen A."/>
            <person name="Palaniappan K."/>
            <person name="D'haeseleer P."/>
            <person name="Chain P."/>
            <person name="Bristow J."/>
            <person name="Eisen J.A."/>
            <person name="Markowitz V."/>
            <person name="Hugenholtz P."/>
            <person name="Schneider S."/>
            <person name="Goker M."/>
            <person name="Pukall R."/>
            <person name="Kyrpides N.C."/>
            <person name="Klenk H.P."/>
        </authorList>
    </citation>
    <scope>NUCLEOTIDE SEQUENCE [LARGE SCALE GENOMIC DNA]</scope>
    <source>
        <strain evidence="5">ATCC 14392 / DSM 20547 / JCM 11482 / CCUG 33030 / NBRC 15357 / NCTC 11040 / CCM 314 / 541</strain>
    </source>
</reference>
<dbReference type="Proteomes" id="UP000006666">
    <property type="component" value="Chromosome"/>
</dbReference>
<feature type="compositionally biased region" description="Gly residues" evidence="1">
    <location>
        <begin position="219"/>
        <end position="242"/>
    </location>
</feature>
<keyword evidence="2" id="KW-0472">Membrane</keyword>
<sequence>MENEPEERVVWEPKRERNDAGQQPGRGPARGQAARVFSSAVEVPESVAGARWGVQASVLRWVALAALLLVVALGGWTWWSGRQAAPHPVERPADADVQGAETVASGEAGSAGAVGGDPAAPGPAGAQDPSPGADAGQDPASGAASAQAAATVHVVGEVRRPGVVRVPAGSRVGDAVEAAGGLTGQADEQRLNLARPVTDGEQILALRPGEEPPSPAAAGGPGAPGAGAPGAPAGGGAAGDGGPLDLNTADQAALEELPGVGPVTAEHILAWRKENGQFTTVDELMEVSGIGEKTLATLRPHVRVG</sequence>
<accession>C7NJ59</accession>
<dbReference type="GO" id="GO:0015628">
    <property type="term" value="P:protein secretion by the type II secretion system"/>
    <property type="evidence" value="ECO:0007669"/>
    <property type="project" value="TreeGrafter"/>
</dbReference>
<keyword evidence="2" id="KW-0812">Transmembrane</keyword>
<name>C7NJ59_KYTSD</name>
<proteinExistence type="predicted"/>
<feature type="region of interest" description="Disordered" evidence="1">
    <location>
        <begin position="102"/>
        <end position="148"/>
    </location>
</feature>
<dbReference type="Pfam" id="PF12836">
    <property type="entry name" value="HHH_3"/>
    <property type="match status" value="1"/>
</dbReference>
<feature type="region of interest" description="Disordered" evidence="1">
    <location>
        <begin position="206"/>
        <end position="247"/>
    </location>
</feature>
<dbReference type="InterPro" id="IPR010994">
    <property type="entry name" value="RuvA_2-like"/>
</dbReference>
<feature type="compositionally biased region" description="Basic and acidic residues" evidence="1">
    <location>
        <begin position="1"/>
        <end position="19"/>
    </location>
</feature>
<feature type="compositionally biased region" description="Low complexity" evidence="1">
    <location>
        <begin position="20"/>
        <end position="30"/>
    </location>
</feature>
<dbReference type="SUPFAM" id="SSF47781">
    <property type="entry name" value="RuvA domain 2-like"/>
    <property type="match status" value="1"/>
</dbReference>
<feature type="domain" description="Helix-hairpin-helix DNA-binding motif class 1" evidence="3">
    <location>
        <begin position="282"/>
        <end position="301"/>
    </location>
</feature>
<dbReference type="GO" id="GO:0003677">
    <property type="term" value="F:DNA binding"/>
    <property type="evidence" value="ECO:0007669"/>
    <property type="project" value="InterPro"/>
</dbReference>
<feature type="transmembrane region" description="Helical" evidence="2">
    <location>
        <begin position="58"/>
        <end position="79"/>
    </location>
</feature>
<keyword evidence="5" id="KW-1185">Reference proteome</keyword>
<evidence type="ECO:0000313" key="4">
    <source>
        <dbReference type="EMBL" id="ACV06746.1"/>
    </source>
</evidence>
<gene>
    <name evidence="4" type="ordered locus">Ksed_17330</name>
</gene>
<evidence type="ECO:0000259" key="3">
    <source>
        <dbReference type="SMART" id="SM00278"/>
    </source>
</evidence>
<organism evidence="4 5">
    <name type="scientific">Kytococcus sedentarius (strain ATCC 14392 / DSM 20547 / JCM 11482 / CCUG 33030 / NBRC 15357 / NCTC 11040 / CCM 314 / 541)</name>
    <name type="common">Micrococcus sedentarius</name>
    <dbReference type="NCBI Taxonomy" id="478801"/>
    <lineage>
        <taxon>Bacteria</taxon>
        <taxon>Bacillati</taxon>
        <taxon>Actinomycetota</taxon>
        <taxon>Actinomycetes</taxon>
        <taxon>Micrococcales</taxon>
        <taxon>Kytococcaceae</taxon>
        <taxon>Kytococcus</taxon>
    </lineage>
</organism>
<keyword evidence="2" id="KW-1133">Transmembrane helix</keyword>